<sequence length="143" mass="16131">MNCELACTTLNGPQVIQSYCVSSKRIVSSGSQFQFHSFSKRFCCNYTSKNTSKNTPNITFHHLASINRSIYYTEDLSTEPLRSSLLHHGTDVRYFLGPSPSRYRLNQHLPKSCLFVLSLISVTNGSLGVCVTFYMITSNFIRA</sequence>
<accession>A0A0D0C978</accession>
<reference evidence="2 3" key="1">
    <citation type="submission" date="2014-04" db="EMBL/GenBank/DDBJ databases">
        <title>Evolutionary Origins and Diversification of the Mycorrhizal Mutualists.</title>
        <authorList>
            <consortium name="DOE Joint Genome Institute"/>
            <consortium name="Mycorrhizal Genomics Consortium"/>
            <person name="Kohler A."/>
            <person name="Kuo A."/>
            <person name="Nagy L.G."/>
            <person name="Floudas D."/>
            <person name="Copeland A."/>
            <person name="Barry K.W."/>
            <person name="Cichocki N."/>
            <person name="Veneault-Fourrey C."/>
            <person name="LaButti K."/>
            <person name="Lindquist E.A."/>
            <person name="Lipzen A."/>
            <person name="Lundell T."/>
            <person name="Morin E."/>
            <person name="Murat C."/>
            <person name="Riley R."/>
            <person name="Ohm R."/>
            <person name="Sun H."/>
            <person name="Tunlid A."/>
            <person name="Henrissat B."/>
            <person name="Grigoriev I.V."/>
            <person name="Hibbett D.S."/>
            <person name="Martin F."/>
        </authorList>
    </citation>
    <scope>NUCLEOTIDE SEQUENCE [LARGE SCALE GENOMIC DNA]</scope>
    <source>
        <strain evidence="2 3">FD-317 M1</strain>
    </source>
</reference>
<dbReference type="HOGENOM" id="CLU_1806380_0_0_1"/>
<keyword evidence="1" id="KW-0812">Transmembrane</keyword>
<dbReference type="EMBL" id="KN834815">
    <property type="protein sequence ID" value="KIK54497.1"/>
    <property type="molecule type" value="Genomic_DNA"/>
</dbReference>
<gene>
    <name evidence="2" type="ORF">GYMLUDRAFT_901023</name>
</gene>
<organism evidence="2 3">
    <name type="scientific">Collybiopsis luxurians FD-317 M1</name>
    <dbReference type="NCBI Taxonomy" id="944289"/>
    <lineage>
        <taxon>Eukaryota</taxon>
        <taxon>Fungi</taxon>
        <taxon>Dikarya</taxon>
        <taxon>Basidiomycota</taxon>
        <taxon>Agaricomycotina</taxon>
        <taxon>Agaricomycetes</taxon>
        <taxon>Agaricomycetidae</taxon>
        <taxon>Agaricales</taxon>
        <taxon>Marasmiineae</taxon>
        <taxon>Omphalotaceae</taxon>
        <taxon>Collybiopsis</taxon>
        <taxon>Collybiopsis luxurians</taxon>
    </lineage>
</organism>
<dbReference type="AlphaFoldDB" id="A0A0D0C978"/>
<proteinExistence type="predicted"/>
<keyword evidence="1" id="KW-0472">Membrane</keyword>
<keyword evidence="1" id="KW-1133">Transmembrane helix</keyword>
<evidence type="ECO:0000313" key="2">
    <source>
        <dbReference type="EMBL" id="KIK54497.1"/>
    </source>
</evidence>
<keyword evidence="3" id="KW-1185">Reference proteome</keyword>
<feature type="transmembrane region" description="Helical" evidence="1">
    <location>
        <begin position="112"/>
        <end position="136"/>
    </location>
</feature>
<protein>
    <submittedName>
        <fullName evidence="2">Uncharacterized protein</fullName>
    </submittedName>
</protein>
<evidence type="ECO:0000256" key="1">
    <source>
        <dbReference type="SAM" id="Phobius"/>
    </source>
</evidence>
<dbReference type="Proteomes" id="UP000053593">
    <property type="component" value="Unassembled WGS sequence"/>
</dbReference>
<name>A0A0D0C978_9AGAR</name>
<evidence type="ECO:0000313" key="3">
    <source>
        <dbReference type="Proteomes" id="UP000053593"/>
    </source>
</evidence>